<dbReference type="InterPro" id="IPR028989">
    <property type="entry name" value="RimP_N"/>
</dbReference>
<keyword evidence="7" id="KW-1185">Reference proteome</keyword>
<evidence type="ECO:0000256" key="2">
    <source>
        <dbReference type="ARBA" id="ARBA00022517"/>
    </source>
</evidence>
<dbReference type="GO" id="GO:0006412">
    <property type="term" value="P:translation"/>
    <property type="evidence" value="ECO:0007669"/>
    <property type="project" value="TreeGrafter"/>
</dbReference>
<accession>U5N714</accession>
<name>U5N714_9BURK</name>
<evidence type="ECO:0000313" key="7">
    <source>
        <dbReference type="Proteomes" id="UP000017184"/>
    </source>
</evidence>
<dbReference type="HAMAP" id="MF_01077">
    <property type="entry name" value="RimP"/>
    <property type="match status" value="1"/>
</dbReference>
<gene>
    <name evidence="3" type="primary">rimP</name>
    <name evidence="6" type="ORF">Cenrod_0985</name>
</gene>
<organism evidence="6 7">
    <name type="scientific">Candidatus Symbiobacter mobilis CR</name>
    <dbReference type="NCBI Taxonomy" id="946483"/>
    <lineage>
        <taxon>Bacteria</taxon>
        <taxon>Pseudomonadati</taxon>
        <taxon>Pseudomonadota</taxon>
        <taxon>Betaproteobacteria</taxon>
        <taxon>Burkholderiales</taxon>
        <taxon>Comamonadaceae</taxon>
    </lineage>
</organism>
<keyword evidence="1 3" id="KW-0963">Cytoplasm</keyword>
<dbReference type="InterPro" id="IPR035956">
    <property type="entry name" value="RimP_N_sf"/>
</dbReference>
<dbReference type="eggNOG" id="COG0779">
    <property type="taxonomic scope" value="Bacteria"/>
</dbReference>
<dbReference type="HOGENOM" id="CLU_070525_1_0_4"/>
<dbReference type="Pfam" id="PF02576">
    <property type="entry name" value="RimP_N"/>
    <property type="match status" value="1"/>
</dbReference>
<evidence type="ECO:0000313" key="6">
    <source>
        <dbReference type="EMBL" id="AGX87085.1"/>
    </source>
</evidence>
<dbReference type="PANTHER" id="PTHR33867">
    <property type="entry name" value="RIBOSOME MATURATION FACTOR RIMP"/>
    <property type="match status" value="1"/>
</dbReference>
<dbReference type="Proteomes" id="UP000017184">
    <property type="component" value="Chromosome"/>
</dbReference>
<dbReference type="AlphaFoldDB" id="U5N714"/>
<evidence type="ECO:0000256" key="4">
    <source>
        <dbReference type="SAM" id="MobiDB-lite"/>
    </source>
</evidence>
<feature type="compositionally biased region" description="Low complexity" evidence="4">
    <location>
        <begin position="91"/>
        <end position="113"/>
    </location>
</feature>
<dbReference type="STRING" id="946483.Cenrod_0985"/>
<evidence type="ECO:0000259" key="5">
    <source>
        <dbReference type="Pfam" id="PF02576"/>
    </source>
</evidence>
<comment type="subcellular location">
    <subcellularLocation>
        <location evidence="3">Cytoplasm</location>
    </subcellularLocation>
</comment>
<dbReference type="Gene3D" id="3.30.300.70">
    <property type="entry name" value="RimP-like superfamily, N-terminal"/>
    <property type="match status" value="1"/>
</dbReference>
<feature type="domain" description="Ribosome maturation factor RimP N-terminal" evidence="5">
    <location>
        <begin position="55"/>
        <end position="152"/>
    </location>
</feature>
<dbReference type="InterPro" id="IPR003728">
    <property type="entry name" value="Ribosome_maturation_RimP"/>
</dbReference>
<sequence length="339" mass="37357">MPALGRIWKKTLPLEWRTTTKGAGDFRPFFLVFGFRIPVFCKRIVVSQVLESKVAQTVSGLGYDLVELSRLGGGLLRVTIDTAWEFDGAQTSSSSSSTSTSTSSSTSPSATPSIPRSITVDDCERVTRQLQYLFEVENVDYQRLEVSSPGMDRRLRQLRDLFRFEGSVVDIVLRPVEGSPPGGRRKYRGVLHRHQSHESFESRQESCQESRHDVGVSAPDIAVSSDTTVVADIAPMSGATAHGMNANGMHTQTTAVVQDVHSEPEMLWEVQWQEAVDHGRRPQAKPGRAGSRVSTKAAANAPVQRVAFAWREVLEARLASVADFRRRAIAPSDRSFGSV</sequence>
<reference evidence="6 7" key="1">
    <citation type="journal article" date="2013" name="Genome Biol.">
        <title>Genomic analysis reveals key aspects of prokaryotic symbiosis in the phototrophic consortium "Chlorochromatium aggregatum".</title>
        <authorList>
            <person name="Liu Z."/>
            <person name="Muller J."/>
            <person name="Li T."/>
            <person name="Alvey R.M."/>
            <person name="Vogl K."/>
            <person name="Frigaard N.U."/>
            <person name="Rockwell N.C."/>
            <person name="Boyd E.S."/>
            <person name="Tomsho L.P."/>
            <person name="Schuster S.C."/>
            <person name="Henke P."/>
            <person name="Rohde M."/>
            <person name="Overmann J."/>
            <person name="Bryant D.A."/>
        </authorList>
    </citation>
    <scope>NUCLEOTIDE SEQUENCE [LARGE SCALE GENOMIC DNA]</scope>
    <source>
        <strain evidence="6">CR</strain>
    </source>
</reference>
<comment type="similarity">
    <text evidence="3">Belongs to the RimP family.</text>
</comment>
<dbReference type="EMBL" id="CP004885">
    <property type="protein sequence ID" value="AGX87085.1"/>
    <property type="molecule type" value="Genomic_DNA"/>
</dbReference>
<dbReference type="GO" id="GO:0000028">
    <property type="term" value="P:ribosomal small subunit assembly"/>
    <property type="evidence" value="ECO:0007669"/>
    <property type="project" value="TreeGrafter"/>
</dbReference>
<evidence type="ECO:0000256" key="3">
    <source>
        <dbReference type="HAMAP-Rule" id="MF_01077"/>
    </source>
</evidence>
<proteinExistence type="inferred from homology"/>
<dbReference type="SUPFAM" id="SSF75420">
    <property type="entry name" value="YhbC-like, N-terminal domain"/>
    <property type="match status" value="1"/>
</dbReference>
<dbReference type="PANTHER" id="PTHR33867:SF1">
    <property type="entry name" value="RIBOSOME MATURATION FACTOR RIMP"/>
    <property type="match status" value="1"/>
</dbReference>
<comment type="function">
    <text evidence="3">Required for maturation of 30S ribosomal subunits.</text>
</comment>
<dbReference type="OrthoDB" id="9805006at2"/>
<feature type="region of interest" description="Disordered" evidence="4">
    <location>
        <begin position="89"/>
        <end position="118"/>
    </location>
</feature>
<keyword evidence="2 3" id="KW-0690">Ribosome biogenesis</keyword>
<dbReference type="KEGG" id="cbx:Cenrod_0985"/>
<dbReference type="PATRIC" id="fig|946483.4.peg.990"/>
<dbReference type="GO" id="GO:0005829">
    <property type="term" value="C:cytosol"/>
    <property type="evidence" value="ECO:0007669"/>
    <property type="project" value="TreeGrafter"/>
</dbReference>
<protein>
    <recommendedName>
        <fullName evidence="3">Ribosome maturation factor RimP</fullName>
    </recommendedName>
</protein>
<evidence type="ECO:0000256" key="1">
    <source>
        <dbReference type="ARBA" id="ARBA00022490"/>
    </source>
</evidence>